<comment type="subunit">
    <text evidence="6">Heterooligomer composed of large and small subunits.</text>
</comment>
<evidence type="ECO:0000256" key="2">
    <source>
        <dbReference type="ARBA" id="ARBA00022490"/>
    </source>
</evidence>
<dbReference type="Gene3D" id="1.10.287.1040">
    <property type="entry name" value="Exonuclease VII, small subunit"/>
    <property type="match status" value="1"/>
</dbReference>
<evidence type="ECO:0000256" key="6">
    <source>
        <dbReference type="HAMAP-Rule" id="MF_00337"/>
    </source>
</evidence>
<dbReference type="GO" id="GO:0005829">
    <property type="term" value="C:cytosol"/>
    <property type="evidence" value="ECO:0007669"/>
    <property type="project" value="TreeGrafter"/>
</dbReference>
<dbReference type="NCBIfam" id="NF002139">
    <property type="entry name" value="PRK00977.1-3"/>
    <property type="match status" value="1"/>
</dbReference>
<dbReference type="EC" id="3.1.11.6" evidence="6"/>
<dbReference type="Pfam" id="PF02609">
    <property type="entry name" value="Exonuc_VII_S"/>
    <property type="match status" value="1"/>
</dbReference>
<dbReference type="GO" id="GO:0009318">
    <property type="term" value="C:exodeoxyribonuclease VII complex"/>
    <property type="evidence" value="ECO:0007669"/>
    <property type="project" value="UniProtKB-UniRule"/>
</dbReference>
<dbReference type="HAMAP" id="MF_00337">
    <property type="entry name" value="Exonuc_7_S"/>
    <property type="match status" value="1"/>
</dbReference>
<dbReference type="GO" id="GO:0006308">
    <property type="term" value="P:DNA catabolic process"/>
    <property type="evidence" value="ECO:0007669"/>
    <property type="project" value="UniProtKB-UniRule"/>
</dbReference>
<evidence type="ECO:0000313" key="7">
    <source>
        <dbReference type="EMBL" id="CAA9490547.1"/>
    </source>
</evidence>
<sequence length="82" mass="9213">MDAAQDDVGELSFEDALKRLEEIVRTLEKGEAPLDRSIELYQEGDRLKRHCEARLKNAQARIEQIAFGSDGKPAGVKPFDAR</sequence>
<dbReference type="SUPFAM" id="SSF116842">
    <property type="entry name" value="XseB-like"/>
    <property type="match status" value="1"/>
</dbReference>
<dbReference type="InterPro" id="IPR037004">
    <property type="entry name" value="Exonuc_VII_ssu_sf"/>
</dbReference>
<dbReference type="GO" id="GO:0008855">
    <property type="term" value="F:exodeoxyribonuclease VII activity"/>
    <property type="evidence" value="ECO:0007669"/>
    <property type="project" value="UniProtKB-UniRule"/>
</dbReference>
<dbReference type="NCBIfam" id="TIGR01280">
    <property type="entry name" value="xseB"/>
    <property type="match status" value="1"/>
</dbReference>
<name>A0A6J4SET3_9SPHN</name>
<organism evidence="7">
    <name type="scientific">uncultured Sphingomonas sp</name>
    <dbReference type="NCBI Taxonomy" id="158754"/>
    <lineage>
        <taxon>Bacteria</taxon>
        <taxon>Pseudomonadati</taxon>
        <taxon>Pseudomonadota</taxon>
        <taxon>Alphaproteobacteria</taxon>
        <taxon>Sphingomonadales</taxon>
        <taxon>Sphingomonadaceae</taxon>
        <taxon>Sphingomonas</taxon>
        <taxon>environmental samples</taxon>
    </lineage>
</organism>
<gene>
    <name evidence="6" type="primary">xseB</name>
    <name evidence="7" type="ORF">AVDCRST_MAG44-182</name>
</gene>
<evidence type="ECO:0000256" key="1">
    <source>
        <dbReference type="ARBA" id="ARBA00009998"/>
    </source>
</evidence>
<dbReference type="InterPro" id="IPR003761">
    <property type="entry name" value="Exonuc_VII_S"/>
</dbReference>
<keyword evidence="3 6" id="KW-0540">Nuclease</keyword>
<comment type="function">
    <text evidence="6">Bidirectionally degrades single-stranded DNA into large acid-insoluble oligonucleotides, which are then degraded further into small acid-soluble oligonucleotides.</text>
</comment>
<protein>
    <recommendedName>
        <fullName evidence="6">Exodeoxyribonuclease 7 small subunit</fullName>
        <ecNumber evidence="6">3.1.11.6</ecNumber>
    </recommendedName>
    <alternativeName>
        <fullName evidence="6">Exodeoxyribonuclease VII small subunit</fullName>
        <shortName evidence="6">Exonuclease VII small subunit</shortName>
    </alternativeName>
</protein>
<dbReference type="PANTHER" id="PTHR34137">
    <property type="entry name" value="EXODEOXYRIBONUCLEASE 7 SMALL SUBUNIT"/>
    <property type="match status" value="1"/>
</dbReference>
<dbReference type="EMBL" id="CADCVY010000014">
    <property type="protein sequence ID" value="CAA9490547.1"/>
    <property type="molecule type" value="Genomic_DNA"/>
</dbReference>
<dbReference type="PANTHER" id="PTHR34137:SF1">
    <property type="entry name" value="EXODEOXYRIBONUCLEASE 7 SMALL SUBUNIT"/>
    <property type="match status" value="1"/>
</dbReference>
<comment type="catalytic activity">
    <reaction evidence="6">
        <text>Exonucleolytic cleavage in either 5'- to 3'- or 3'- to 5'-direction to yield nucleoside 5'-phosphates.</text>
        <dbReference type="EC" id="3.1.11.6"/>
    </reaction>
</comment>
<evidence type="ECO:0000256" key="5">
    <source>
        <dbReference type="ARBA" id="ARBA00022839"/>
    </source>
</evidence>
<accession>A0A6J4SET3</accession>
<keyword evidence="4 6" id="KW-0378">Hydrolase</keyword>
<comment type="similarity">
    <text evidence="1 6">Belongs to the XseB family.</text>
</comment>
<reference evidence="7" key="1">
    <citation type="submission" date="2020-02" db="EMBL/GenBank/DDBJ databases">
        <authorList>
            <person name="Meier V. D."/>
        </authorList>
    </citation>
    <scope>NUCLEOTIDE SEQUENCE</scope>
    <source>
        <strain evidence="7">AVDCRST_MAG44</strain>
    </source>
</reference>
<dbReference type="AlphaFoldDB" id="A0A6J4SET3"/>
<proteinExistence type="inferred from homology"/>
<keyword evidence="2 6" id="KW-0963">Cytoplasm</keyword>
<evidence type="ECO:0000256" key="3">
    <source>
        <dbReference type="ARBA" id="ARBA00022722"/>
    </source>
</evidence>
<keyword evidence="5 6" id="KW-0269">Exonuclease</keyword>
<comment type="subcellular location">
    <subcellularLocation>
        <location evidence="6">Cytoplasm</location>
    </subcellularLocation>
</comment>
<evidence type="ECO:0000256" key="4">
    <source>
        <dbReference type="ARBA" id="ARBA00022801"/>
    </source>
</evidence>